<dbReference type="AlphaFoldDB" id="A0A6P6SI62"/>
<dbReference type="GO" id="GO:0005794">
    <property type="term" value="C:Golgi apparatus"/>
    <property type="evidence" value="ECO:0007669"/>
    <property type="project" value="TreeGrafter"/>
</dbReference>
<evidence type="ECO:0000256" key="2">
    <source>
        <dbReference type="ARBA" id="ARBA00007727"/>
    </source>
</evidence>
<evidence type="ECO:0000256" key="6">
    <source>
        <dbReference type="ARBA" id="ARBA00023136"/>
    </source>
</evidence>
<feature type="domain" description="Trichome birefringence-like N-terminal" evidence="9">
    <location>
        <begin position="79"/>
        <end position="132"/>
    </location>
</feature>
<keyword evidence="5 7" id="KW-1133">Transmembrane helix</keyword>
<dbReference type="PANTHER" id="PTHR32285">
    <property type="entry name" value="PROTEIN TRICHOME BIREFRINGENCE-LIKE 9-RELATED"/>
    <property type="match status" value="1"/>
</dbReference>
<evidence type="ECO:0000256" key="4">
    <source>
        <dbReference type="ARBA" id="ARBA00022968"/>
    </source>
</evidence>
<keyword evidence="4" id="KW-0735">Signal-anchor</keyword>
<evidence type="ECO:0000256" key="3">
    <source>
        <dbReference type="ARBA" id="ARBA00022692"/>
    </source>
</evidence>
<evidence type="ECO:0000259" key="8">
    <source>
        <dbReference type="Pfam" id="PF13839"/>
    </source>
</evidence>
<feature type="domain" description="Trichome birefringence-like C-terminal" evidence="8">
    <location>
        <begin position="133"/>
        <end position="423"/>
    </location>
</feature>
<keyword evidence="6 7" id="KW-0472">Membrane</keyword>
<dbReference type="InterPro" id="IPR025846">
    <property type="entry name" value="TBL_N"/>
</dbReference>
<reference evidence="11" key="2">
    <citation type="submission" date="2025-08" db="UniProtKB">
        <authorList>
            <consortium name="RefSeq"/>
        </authorList>
    </citation>
    <scope>IDENTIFICATION</scope>
    <source>
        <tissue evidence="11">Leaves</tissue>
    </source>
</reference>
<dbReference type="InterPro" id="IPR026057">
    <property type="entry name" value="TBL_C"/>
</dbReference>
<evidence type="ECO:0000259" key="9">
    <source>
        <dbReference type="Pfam" id="PF14416"/>
    </source>
</evidence>
<protein>
    <submittedName>
        <fullName evidence="11">Protein trichome birefringence-like 34</fullName>
    </submittedName>
</protein>
<reference evidence="10" key="1">
    <citation type="journal article" date="2025" name="Foods">
        <title>Unveiling the Microbial Signatures of Arabica Coffee Cherries: Insights into Ripeness Specific Diversity, Functional Traits, and Implications for Quality and Safety.</title>
        <authorList>
            <consortium name="RefSeq"/>
            <person name="Tenea G.N."/>
            <person name="Cifuentes V."/>
            <person name="Reyes P."/>
            <person name="Cevallos-Vallejos M."/>
        </authorList>
    </citation>
    <scope>NUCLEOTIDE SEQUENCE [LARGE SCALE GENOMIC DNA]</scope>
</reference>
<feature type="transmembrane region" description="Helical" evidence="7">
    <location>
        <begin position="28"/>
        <end position="53"/>
    </location>
</feature>
<dbReference type="OrthoDB" id="2016263at2759"/>
<dbReference type="Proteomes" id="UP001652660">
    <property type="component" value="Chromosome 6c"/>
</dbReference>
<sequence length="426" mass="49672">MYFGSRDMPVRLLRQEMAKEQPLLPGSWWVVGCSFRYLAIFLLAILFSIAFYCNREGRLFQRRLESFSSVQIHGVLASNCNLFAGTWVYDNKSLPLYKDSNCSFMFDDLACEKYGRRDLDYQYWRWQPDNCDLPKFGAKALLDKLRDKRLVFVGDSLNRNQWVSLVCLIESSIPSSLMKSRSLKGSLYSFNAKEYNATIDFYWAPLLVESNSDDPSNHHLSDRAVRVESIAKHAKHWADADILIFNSYLWWKVATMKVFQESLENSTAVYKEMESRKCYEMALKTWSKWVLGNVDGNKTRLFWMSMSPPHTLASNWGRPHDELKCYNETQPITKEELRGSESDPEMMRLTERAVESLQGRGVKVDLLNITGLTEYRKDGHPTVYRKQWRPLTQEQLANPLTYADCTHWCLPGVPDVWNHLLYTYLV</sequence>
<evidence type="ECO:0000256" key="7">
    <source>
        <dbReference type="SAM" id="Phobius"/>
    </source>
</evidence>
<keyword evidence="10" id="KW-1185">Reference proteome</keyword>
<dbReference type="GO" id="GO:0016413">
    <property type="term" value="F:O-acetyltransferase activity"/>
    <property type="evidence" value="ECO:0007669"/>
    <property type="project" value="InterPro"/>
</dbReference>
<comment type="similarity">
    <text evidence="2">Belongs to the PC-esterase family. TBL subfamily.</text>
</comment>
<dbReference type="GeneID" id="113691549"/>
<evidence type="ECO:0000313" key="10">
    <source>
        <dbReference type="Proteomes" id="UP001652660"/>
    </source>
</evidence>
<dbReference type="GO" id="GO:0016020">
    <property type="term" value="C:membrane"/>
    <property type="evidence" value="ECO:0007669"/>
    <property type="project" value="UniProtKB-SubCell"/>
</dbReference>
<dbReference type="PANTHER" id="PTHR32285:SF239">
    <property type="entry name" value="PROTEIN TRICHOME BIREFRINGENCE-LIKE 34"/>
    <property type="match status" value="1"/>
</dbReference>
<accession>A0A6P6SI62</accession>
<organism evidence="10 11">
    <name type="scientific">Coffea arabica</name>
    <name type="common">Arabian coffee</name>
    <dbReference type="NCBI Taxonomy" id="13443"/>
    <lineage>
        <taxon>Eukaryota</taxon>
        <taxon>Viridiplantae</taxon>
        <taxon>Streptophyta</taxon>
        <taxon>Embryophyta</taxon>
        <taxon>Tracheophyta</taxon>
        <taxon>Spermatophyta</taxon>
        <taxon>Magnoliopsida</taxon>
        <taxon>eudicotyledons</taxon>
        <taxon>Gunneridae</taxon>
        <taxon>Pentapetalae</taxon>
        <taxon>asterids</taxon>
        <taxon>lamiids</taxon>
        <taxon>Gentianales</taxon>
        <taxon>Rubiaceae</taxon>
        <taxon>Ixoroideae</taxon>
        <taxon>Gardenieae complex</taxon>
        <taxon>Bertiereae - Coffeeae clade</taxon>
        <taxon>Coffeeae</taxon>
        <taxon>Coffea</taxon>
    </lineage>
</organism>
<evidence type="ECO:0000256" key="1">
    <source>
        <dbReference type="ARBA" id="ARBA00004167"/>
    </source>
</evidence>
<dbReference type="Pfam" id="PF13839">
    <property type="entry name" value="PC-Esterase"/>
    <property type="match status" value="1"/>
</dbReference>
<evidence type="ECO:0000313" key="11">
    <source>
        <dbReference type="RefSeq" id="XP_027065524.1"/>
    </source>
</evidence>
<comment type="subcellular location">
    <subcellularLocation>
        <location evidence="1">Membrane</location>
        <topology evidence="1">Single-pass membrane protein</topology>
    </subcellularLocation>
</comment>
<keyword evidence="3 7" id="KW-0812">Transmembrane</keyword>
<name>A0A6P6SI62_COFAR</name>
<proteinExistence type="inferred from homology"/>
<evidence type="ECO:0000256" key="5">
    <source>
        <dbReference type="ARBA" id="ARBA00022989"/>
    </source>
</evidence>
<dbReference type="PROSITE" id="PS51257">
    <property type="entry name" value="PROKAR_LIPOPROTEIN"/>
    <property type="match status" value="1"/>
</dbReference>
<gene>
    <name evidence="11" type="primary">LOC113691549</name>
</gene>
<dbReference type="RefSeq" id="XP_027065524.1">
    <property type="nucleotide sequence ID" value="XM_027209723.2"/>
</dbReference>
<dbReference type="Pfam" id="PF14416">
    <property type="entry name" value="PMR5N"/>
    <property type="match status" value="1"/>
</dbReference>
<dbReference type="InterPro" id="IPR029962">
    <property type="entry name" value="TBL"/>
</dbReference>